<sequence length="337" mass="36589">MLAVIGVIFSLCLAAPAQDASVLFHNDFEAYALNGVTKVAVSREMGGRTHVGLVNLGTGEWFDMTQYLDENYNDPGNDRWLAVSNDLTYYIMETERAGFGGWSGLVWGTLNANGEPSKPKAVDGIVHPEGSGAISPNGTHIAITIRSEIGNGRNDILLLERNGDTWDRNRDITISASSGRSDDEPQFSVDGSKIIWTSSNNWDAGGDNIVFAENNLNGNGYKELMNASRIGSSAKMLRPSYEADGKIVFEAEVSGEYCYRWNPASPGSDPVIIDPNYRNDNSCHALPDGRIVSYWMERSGSAGHELRVMLGSGQHLSVLQPGVDFWDFPLSGGTASQ</sequence>
<dbReference type="AlphaFoldDB" id="A0A7U6GKS8"/>
<evidence type="ECO:0000313" key="3">
    <source>
        <dbReference type="Proteomes" id="UP000031631"/>
    </source>
</evidence>
<feature type="chain" id="PRO_5030829928" evidence="1">
    <location>
        <begin position="20"/>
        <end position="337"/>
    </location>
</feature>
<proteinExistence type="predicted"/>
<accession>A0A7U6GKS8</accession>
<keyword evidence="1" id="KW-0732">Signal</keyword>
<evidence type="ECO:0000313" key="2">
    <source>
        <dbReference type="EMBL" id="BAO45439.1"/>
    </source>
</evidence>
<dbReference type="RefSeq" id="WP_041069076.1">
    <property type="nucleotide sequence ID" value="NZ_AP012273.1"/>
</dbReference>
<organism evidence="2 3">
    <name type="scientific">Thiolapillus brandeum</name>
    <dbReference type="NCBI Taxonomy" id="1076588"/>
    <lineage>
        <taxon>Bacteria</taxon>
        <taxon>Pseudomonadati</taxon>
        <taxon>Pseudomonadota</taxon>
        <taxon>Gammaproteobacteria</taxon>
        <taxon>Chromatiales</taxon>
        <taxon>Sedimenticolaceae</taxon>
        <taxon>Thiolapillus</taxon>
    </lineage>
</organism>
<dbReference type="EMBL" id="AP012273">
    <property type="protein sequence ID" value="BAO45439.1"/>
    <property type="molecule type" value="Genomic_DNA"/>
</dbReference>
<gene>
    <name evidence="2" type="ORF">TBH_C2533</name>
</gene>
<dbReference type="KEGG" id="tbn:TBH_C2533"/>
<protein>
    <submittedName>
        <fullName evidence="2">Uncharacterized protein</fullName>
    </submittedName>
</protein>
<feature type="signal peptide" evidence="1">
    <location>
        <begin position="1"/>
        <end position="19"/>
    </location>
</feature>
<reference evidence="2 3" key="1">
    <citation type="journal article" date="2014" name="PLoS ONE">
        <title>Physiological and genomic features of a novel sulfur-oxidizing gammaproteobacterium belonging to a previously uncultivated symbiotic lineage isolated from a hydrothermal vent.</title>
        <authorList>
            <person name="Nunoura T."/>
            <person name="Takaki Y."/>
            <person name="Kazama H."/>
            <person name="Kakuta J."/>
            <person name="Shimamura S."/>
            <person name="Makita H."/>
            <person name="Hirai M."/>
            <person name="Miyazaki M."/>
            <person name="Takai K."/>
        </authorList>
    </citation>
    <scope>NUCLEOTIDE SEQUENCE [LARGE SCALE GENOMIC DNA]</scope>
    <source>
        <strain evidence="2 3">Hiromi1</strain>
    </source>
</reference>
<dbReference type="Gene3D" id="2.120.10.30">
    <property type="entry name" value="TolB, C-terminal domain"/>
    <property type="match status" value="1"/>
</dbReference>
<keyword evidence="3" id="KW-1185">Reference proteome</keyword>
<dbReference type="Proteomes" id="UP000031631">
    <property type="component" value="Chromosome"/>
</dbReference>
<name>A0A7U6GKS8_9GAMM</name>
<dbReference type="InterPro" id="IPR011042">
    <property type="entry name" value="6-blade_b-propeller_TolB-like"/>
</dbReference>
<evidence type="ECO:0000256" key="1">
    <source>
        <dbReference type="SAM" id="SignalP"/>
    </source>
</evidence>
<dbReference type="OrthoDB" id="262125at2"/>
<dbReference type="SUPFAM" id="SSF82171">
    <property type="entry name" value="DPP6 N-terminal domain-like"/>
    <property type="match status" value="1"/>
</dbReference>